<dbReference type="EMBL" id="JACXVP010000007">
    <property type="protein sequence ID" value="KAG5594500.1"/>
    <property type="molecule type" value="Genomic_DNA"/>
</dbReference>
<proteinExistence type="predicted"/>
<evidence type="ECO:0000313" key="2">
    <source>
        <dbReference type="EMBL" id="KAG5594500.1"/>
    </source>
</evidence>
<protein>
    <submittedName>
        <fullName evidence="2">Uncharacterized protein</fullName>
    </submittedName>
</protein>
<organism evidence="2 3">
    <name type="scientific">Solanum commersonii</name>
    <name type="common">Commerson's wild potato</name>
    <name type="synonym">Commerson's nightshade</name>
    <dbReference type="NCBI Taxonomy" id="4109"/>
    <lineage>
        <taxon>Eukaryota</taxon>
        <taxon>Viridiplantae</taxon>
        <taxon>Streptophyta</taxon>
        <taxon>Embryophyta</taxon>
        <taxon>Tracheophyta</taxon>
        <taxon>Spermatophyta</taxon>
        <taxon>Magnoliopsida</taxon>
        <taxon>eudicotyledons</taxon>
        <taxon>Gunneridae</taxon>
        <taxon>Pentapetalae</taxon>
        <taxon>asterids</taxon>
        <taxon>lamiids</taxon>
        <taxon>Solanales</taxon>
        <taxon>Solanaceae</taxon>
        <taxon>Solanoideae</taxon>
        <taxon>Solaneae</taxon>
        <taxon>Solanum</taxon>
    </lineage>
</organism>
<feature type="region of interest" description="Disordered" evidence="1">
    <location>
        <begin position="50"/>
        <end position="70"/>
    </location>
</feature>
<evidence type="ECO:0000256" key="1">
    <source>
        <dbReference type="SAM" id="MobiDB-lite"/>
    </source>
</evidence>
<gene>
    <name evidence="2" type="ORF">H5410_035732</name>
</gene>
<dbReference type="Proteomes" id="UP000824120">
    <property type="component" value="Chromosome 7"/>
</dbReference>
<sequence>MVLWGKKQEITRTSKLTPSINCEESDQEDPIVPSNVIGIAPNFHPMNEMEQLSSQQIQKDKESIDLDSKV</sequence>
<keyword evidence="3" id="KW-1185">Reference proteome</keyword>
<comment type="caution">
    <text evidence="2">The sequence shown here is derived from an EMBL/GenBank/DDBJ whole genome shotgun (WGS) entry which is preliminary data.</text>
</comment>
<reference evidence="2 3" key="1">
    <citation type="submission" date="2020-09" db="EMBL/GenBank/DDBJ databases">
        <title>De no assembly of potato wild relative species, Solanum commersonii.</title>
        <authorList>
            <person name="Cho K."/>
        </authorList>
    </citation>
    <scope>NUCLEOTIDE SEQUENCE [LARGE SCALE GENOMIC DNA]</scope>
    <source>
        <strain evidence="2">LZ3.2</strain>
        <tissue evidence="2">Leaf</tissue>
    </source>
</reference>
<accession>A0A9J5Y5K4</accession>
<feature type="compositionally biased region" description="Basic and acidic residues" evidence="1">
    <location>
        <begin position="58"/>
        <end position="70"/>
    </location>
</feature>
<dbReference type="OrthoDB" id="1728340at2759"/>
<dbReference type="AlphaFoldDB" id="A0A9J5Y5K4"/>
<name>A0A9J5Y5K4_SOLCO</name>
<evidence type="ECO:0000313" key="3">
    <source>
        <dbReference type="Proteomes" id="UP000824120"/>
    </source>
</evidence>